<gene>
    <name evidence="7" type="primary">DCSTAMP</name>
</gene>
<dbReference type="GeneTree" id="ENSGT00940000153269"/>
<dbReference type="GO" id="GO:0009986">
    <property type="term" value="C:cell surface"/>
    <property type="evidence" value="ECO:0007669"/>
    <property type="project" value="Ensembl"/>
</dbReference>
<dbReference type="GO" id="GO:0061025">
    <property type="term" value="P:membrane fusion"/>
    <property type="evidence" value="ECO:0007669"/>
    <property type="project" value="Ensembl"/>
</dbReference>
<feature type="transmembrane region" description="Helical" evidence="5">
    <location>
        <begin position="41"/>
        <end position="63"/>
    </location>
</feature>
<sequence>MSRQWITNLQKKMRIFASITRHIWGLFVSERKPGWKNLLQLFAVCSTVSFIISSLLFLGLHSFLAHYPLVSLAISGSTWIGLSTGLCSSKHMRCFGTLFVLSCSLREGRNALIAAGTGVVVAGNIQNIFHNLKILADSIACNLEIEQFSFIKDYIKIIQWIYNETKRLSNPVEEVVSLSDKFNVSYLISDENLKMKLNNTKQQIQSVTNHISSILAIQPYINQGLLPIIGILLVPLGTYLFFRKFLGTHSVKFKNIYITKQFIKFDEHQRQQQKPCVLPLSKKESKKYVIVPSLCLTHKERKSIGRVLIPVFTNLCIWVLFAAVDYLLYWLIFSVSKHLHALPALEVNLKVRYQKNENTFIFNTGERKTTNVSFNSSLFKHECLPKPEFLLSSTWLQLGCIIFCLIIFALFSTTLTQLKILVSTSFYPNIEMKRIHYLHAKLLRKRSKIPQKNVKRKLNSFATKVSHEHYGKKSLSLSQNNCTVQIQRQIRTFPKSRCS</sequence>
<reference evidence="7" key="2">
    <citation type="submission" date="2025-09" db="UniProtKB">
        <authorList>
            <consortium name="Ensembl"/>
        </authorList>
    </citation>
    <scope>IDENTIFICATION</scope>
</reference>
<evidence type="ECO:0000256" key="5">
    <source>
        <dbReference type="SAM" id="Phobius"/>
    </source>
</evidence>
<feature type="transmembrane region" description="Helical" evidence="5">
    <location>
        <begin position="69"/>
        <end position="89"/>
    </location>
</feature>
<dbReference type="GO" id="GO:0071353">
    <property type="term" value="P:cellular response to interleukin-4"/>
    <property type="evidence" value="ECO:0007669"/>
    <property type="project" value="Ensembl"/>
</dbReference>
<keyword evidence="3 5" id="KW-1133">Transmembrane helix</keyword>
<dbReference type="GO" id="GO:0071356">
    <property type="term" value="P:cellular response to tumor necrosis factor"/>
    <property type="evidence" value="ECO:0007669"/>
    <property type="project" value="Ensembl"/>
</dbReference>
<dbReference type="InterPro" id="IPR051856">
    <property type="entry name" value="CSR-E3_Ligase_Protein"/>
</dbReference>
<keyword evidence="2 5" id="KW-0812">Transmembrane</keyword>
<keyword evidence="4 5" id="KW-0472">Membrane</keyword>
<proteinExistence type="predicted"/>
<feature type="transmembrane region" description="Helical" evidence="5">
    <location>
        <begin position="307"/>
        <end position="332"/>
    </location>
</feature>
<keyword evidence="8" id="KW-1185">Reference proteome</keyword>
<feature type="domain" description="Dendritic cell-specific transmembrane protein-like" evidence="6">
    <location>
        <begin position="253"/>
        <end position="439"/>
    </location>
</feature>
<dbReference type="Proteomes" id="UP000694380">
    <property type="component" value="Unplaced"/>
</dbReference>
<dbReference type="GO" id="GO:0030308">
    <property type="term" value="P:negative regulation of cell growth"/>
    <property type="evidence" value="ECO:0007669"/>
    <property type="project" value="Ensembl"/>
</dbReference>
<comment type="subcellular location">
    <subcellularLocation>
        <location evidence="1">Membrane</location>
        <topology evidence="1">Multi-pass membrane protein</topology>
    </subcellularLocation>
</comment>
<dbReference type="Pfam" id="PF07782">
    <property type="entry name" value="DC_STAMP"/>
    <property type="match status" value="1"/>
</dbReference>
<dbReference type="GO" id="GO:0010008">
    <property type="term" value="C:endosome membrane"/>
    <property type="evidence" value="ECO:0007669"/>
    <property type="project" value="Ensembl"/>
</dbReference>
<name>A0A8C3IQT3_CHRPI</name>
<evidence type="ECO:0000256" key="3">
    <source>
        <dbReference type="ARBA" id="ARBA00022989"/>
    </source>
</evidence>
<dbReference type="GO" id="GO:0043011">
    <property type="term" value="P:myeloid dendritic cell differentiation"/>
    <property type="evidence" value="ECO:0007669"/>
    <property type="project" value="Ensembl"/>
</dbReference>
<feature type="transmembrane region" description="Helical" evidence="5">
    <location>
        <begin position="224"/>
        <end position="242"/>
    </location>
</feature>
<evidence type="ECO:0000313" key="7">
    <source>
        <dbReference type="Ensembl" id="ENSCPBP00000037580.1"/>
    </source>
</evidence>
<dbReference type="GO" id="GO:0072675">
    <property type="term" value="P:osteoclast fusion"/>
    <property type="evidence" value="ECO:0007669"/>
    <property type="project" value="Ensembl"/>
</dbReference>
<feature type="transmembrane region" description="Helical" evidence="5">
    <location>
        <begin position="110"/>
        <end position="129"/>
    </location>
</feature>
<protein>
    <submittedName>
        <fullName evidence="7">Dendrocyte expressed seven transmembrane protein</fullName>
    </submittedName>
</protein>
<evidence type="ECO:0000259" key="6">
    <source>
        <dbReference type="Pfam" id="PF07782"/>
    </source>
</evidence>
<evidence type="ECO:0000313" key="8">
    <source>
        <dbReference type="Proteomes" id="UP000694380"/>
    </source>
</evidence>
<dbReference type="GO" id="GO:0045657">
    <property type="term" value="P:positive regulation of monocyte differentiation"/>
    <property type="evidence" value="ECO:0007669"/>
    <property type="project" value="Ensembl"/>
</dbReference>
<evidence type="ECO:0000256" key="4">
    <source>
        <dbReference type="ARBA" id="ARBA00023136"/>
    </source>
</evidence>
<dbReference type="Ensembl" id="ENSCPBT00000044071.1">
    <property type="protein sequence ID" value="ENSCPBP00000037580.1"/>
    <property type="gene ID" value="ENSCPBG00000026029.1"/>
</dbReference>
<dbReference type="AlphaFoldDB" id="A0A8C3IQT3"/>
<organism evidence="7 8">
    <name type="scientific">Chrysemys picta bellii</name>
    <name type="common">Western painted turtle</name>
    <name type="synonym">Emys bellii</name>
    <dbReference type="NCBI Taxonomy" id="8478"/>
    <lineage>
        <taxon>Eukaryota</taxon>
        <taxon>Metazoa</taxon>
        <taxon>Chordata</taxon>
        <taxon>Craniata</taxon>
        <taxon>Vertebrata</taxon>
        <taxon>Euteleostomi</taxon>
        <taxon>Archelosauria</taxon>
        <taxon>Testudinata</taxon>
        <taxon>Testudines</taxon>
        <taxon>Cryptodira</taxon>
        <taxon>Durocryptodira</taxon>
        <taxon>Testudinoidea</taxon>
        <taxon>Emydidae</taxon>
        <taxon>Chrysemys</taxon>
    </lineage>
</organism>
<dbReference type="GO" id="GO:0034241">
    <property type="term" value="P:positive regulation of macrophage fusion"/>
    <property type="evidence" value="ECO:0007669"/>
    <property type="project" value="Ensembl"/>
</dbReference>
<dbReference type="PANTHER" id="PTHR21041:SF2">
    <property type="entry name" value="DENDRITIC CELL-SPECIFIC TRANSMEMBRANE PROTEIN"/>
    <property type="match status" value="1"/>
</dbReference>
<dbReference type="GO" id="GO:0036006">
    <property type="term" value="P:cellular response to macrophage colony-stimulating factor stimulus"/>
    <property type="evidence" value="ECO:0007669"/>
    <property type="project" value="Ensembl"/>
</dbReference>
<dbReference type="GO" id="GO:0005789">
    <property type="term" value="C:endoplasmic reticulum membrane"/>
    <property type="evidence" value="ECO:0007669"/>
    <property type="project" value="Ensembl"/>
</dbReference>
<feature type="transmembrane region" description="Helical" evidence="5">
    <location>
        <begin position="395"/>
        <end position="415"/>
    </location>
</feature>
<evidence type="ECO:0000256" key="1">
    <source>
        <dbReference type="ARBA" id="ARBA00004141"/>
    </source>
</evidence>
<evidence type="ECO:0000256" key="2">
    <source>
        <dbReference type="ARBA" id="ARBA00022692"/>
    </source>
</evidence>
<reference evidence="7" key="1">
    <citation type="submission" date="2025-08" db="UniProtKB">
        <authorList>
            <consortium name="Ensembl"/>
        </authorList>
    </citation>
    <scope>IDENTIFICATION</scope>
</reference>
<dbReference type="InterPro" id="IPR012858">
    <property type="entry name" value="DC_STAMP-like"/>
</dbReference>
<dbReference type="PANTHER" id="PTHR21041">
    <property type="entry name" value="DENDRITIC CELL-SPECIFIC TRANSMEMBRANE PROTEIN"/>
    <property type="match status" value="1"/>
</dbReference>
<accession>A0A8C3IQT3</accession>
<dbReference type="GO" id="GO:0045780">
    <property type="term" value="P:positive regulation of bone resorption"/>
    <property type="evidence" value="ECO:0007669"/>
    <property type="project" value="Ensembl"/>
</dbReference>